<accession>A0A0R5YUA7</accession>
<dbReference type="RefSeq" id="YP_010084517.1">
    <property type="nucleotide sequence ID" value="NC_055139.1"/>
</dbReference>
<feature type="region of interest" description="Disordered" evidence="1">
    <location>
        <begin position="297"/>
        <end position="391"/>
    </location>
</feature>
<protein>
    <submittedName>
        <fullName evidence="2">DNA polymerase processivity subunit</fullName>
    </submittedName>
</protein>
<organism evidence="2 3">
    <name type="scientific">phocid gammaherpesvirus 3</name>
    <dbReference type="NCBI Taxonomy" id="2560643"/>
    <lineage>
        <taxon>Viruses</taxon>
        <taxon>Duplodnaviria</taxon>
        <taxon>Heunggongvirae</taxon>
        <taxon>Peploviricota</taxon>
        <taxon>Herviviricetes</taxon>
        <taxon>Herpesvirales</taxon>
        <taxon>Orthoherpesviridae</taxon>
        <taxon>Gammaherpesvirinae</taxon>
        <taxon>Percavirus</taxon>
        <taxon>Percavirus phocidgamma3</taxon>
    </lineage>
</organism>
<proteinExistence type="predicted"/>
<evidence type="ECO:0000313" key="3">
    <source>
        <dbReference type="Proteomes" id="UP000296355"/>
    </source>
</evidence>
<feature type="compositionally biased region" description="Low complexity" evidence="1">
    <location>
        <begin position="332"/>
        <end position="347"/>
    </location>
</feature>
<reference evidence="2" key="1">
    <citation type="submission" date="2014-11" db="EMBL/GenBank/DDBJ databases">
        <title>Gammaherpesviruses are widespread among seal species in Canada.</title>
        <authorList>
            <person name="Bellehumeur C."/>
            <person name="Nielsen O."/>
            <person name="Measures L."/>
            <person name="Harwood L."/>
            <person name="Boyle B."/>
            <person name="Gagnon C.A."/>
        </authorList>
    </citation>
    <scope>NUCLEOTIDE SEQUENCE [LARGE SCALE GENOMIC DNA]</scope>
    <source>
        <strain evidence="2">FMV04-1493874</strain>
    </source>
</reference>
<dbReference type="Proteomes" id="UP000296355">
    <property type="component" value="Segment"/>
</dbReference>
<feature type="compositionally biased region" description="Polar residues" evidence="1">
    <location>
        <begin position="297"/>
        <end position="308"/>
    </location>
</feature>
<dbReference type="Gene3D" id="3.70.10.10">
    <property type="match status" value="1"/>
</dbReference>
<sequence length="391" mass="43469">METITTHVAHFNVESLKKAAKIYNHIKIPAKKGLLQITGSEDQQELQVLANVGSGGVLVFKVFNPFDSFSVLDGPKEDFSISFQNQPYGNSYIHGKELFSVLVYQACMTFYRRQENTQPEFVKSKFVLTDENTKFYHHTALTSWPVPMQSLKMAKTFSKVSLSIKTATMLHKWLREKKGKGQQPVKIAVNQTLSVVVFSVNESSKTIDFQPVEEAQKASLSVAEKQGDFGFILKDSVYYVNLDSLIQSLSLCKLTATCSPCFYFHPEDVVEVVGLPLKGARDYNCTLSVLLIKASDSSFRPATPSPSIKDTDSCPEDSEEETDDAVSFIEKSLSSTSPPTFESTPQSFQAHKVSKKPSSKTQGESHKRKPDSKPGSALKPKQPKLTFNPLI</sequence>
<name>A0A0R5YUA7_9GAMA</name>
<evidence type="ECO:0000256" key="1">
    <source>
        <dbReference type="SAM" id="MobiDB-lite"/>
    </source>
</evidence>
<evidence type="ECO:0000313" key="2">
    <source>
        <dbReference type="EMBL" id="AJG42986.1"/>
    </source>
</evidence>
<dbReference type="KEGG" id="vg:65099507"/>
<dbReference type="EMBL" id="KP136799">
    <property type="protein sequence ID" value="AJG42986.1"/>
    <property type="molecule type" value="Genomic_DNA"/>
</dbReference>
<feature type="compositionally biased region" description="Acidic residues" evidence="1">
    <location>
        <begin position="313"/>
        <end position="324"/>
    </location>
</feature>
<dbReference type="GeneID" id="65099507"/>
<keyword evidence="3" id="KW-1185">Reference proteome</keyword>
<dbReference type="Pfam" id="PF04929">
    <property type="entry name" value="Herpes_DNAp_acc"/>
    <property type="match status" value="1"/>
</dbReference>
<dbReference type="InterPro" id="IPR007013">
    <property type="entry name" value="DNA_pol_proc_fac_herpes"/>
</dbReference>